<dbReference type="EMBL" id="MT141683">
    <property type="protein sequence ID" value="QJA69175.1"/>
    <property type="molecule type" value="Genomic_DNA"/>
</dbReference>
<dbReference type="EMBL" id="MT142941">
    <property type="protein sequence ID" value="QJA90831.1"/>
    <property type="molecule type" value="Genomic_DNA"/>
</dbReference>
<proteinExistence type="predicted"/>
<name>A0A6M3LC31_9ZZZZ</name>
<gene>
    <name evidence="1" type="ORF">MM415A04990_0007</name>
    <name evidence="2" type="ORF">MM415B03553_0003</name>
</gene>
<protein>
    <submittedName>
        <fullName evidence="2">Uncharacterized protein</fullName>
    </submittedName>
</protein>
<dbReference type="AlphaFoldDB" id="A0A6M3LC31"/>
<evidence type="ECO:0000313" key="1">
    <source>
        <dbReference type="EMBL" id="QJA69175.1"/>
    </source>
</evidence>
<evidence type="ECO:0000313" key="2">
    <source>
        <dbReference type="EMBL" id="QJA90831.1"/>
    </source>
</evidence>
<reference evidence="2" key="1">
    <citation type="submission" date="2020-03" db="EMBL/GenBank/DDBJ databases">
        <title>The deep terrestrial virosphere.</title>
        <authorList>
            <person name="Holmfeldt K."/>
            <person name="Nilsson E."/>
            <person name="Simone D."/>
            <person name="Lopez-Fernandez M."/>
            <person name="Wu X."/>
            <person name="de Brujin I."/>
            <person name="Lundin D."/>
            <person name="Andersson A."/>
            <person name="Bertilsson S."/>
            <person name="Dopson M."/>
        </authorList>
    </citation>
    <scope>NUCLEOTIDE SEQUENCE</scope>
    <source>
        <strain evidence="1">MM415A04990</strain>
        <strain evidence="2">MM415B03553</strain>
    </source>
</reference>
<sequence length="49" mass="6134">MFDTLKYFECKDRDEINKILHEKDIWPCEVTAIVWKDNHYEVFYESFED</sequence>
<accession>A0A6M3LC31</accession>
<organism evidence="2">
    <name type="scientific">viral metagenome</name>
    <dbReference type="NCBI Taxonomy" id="1070528"/>
    <lineage>
        <taxon>unclassified sequences</taxon>
        <taxon>metagenomes</taxon>
        <taxon>organismal metagenomes</taxon>
    </lineage>
</organism>